<evidence type="ECO:0000313" key="5">
    <source>
        <dbReference type="Proteomes" id="UP000266389"/>
    </source>
</evidence>
<comment type="caution">
    <text evidence="4">The sequence shown here is derived from an EMBL/GenBank/DDBJ whole genome shotgun (WGS) entry which is preliminary data.</text>
</comment>
<dbReference type="PANTHER" id="PTHR31088:SF6">
    <property type="entry name" value="PHAGE SHOCK PROTEIN A"/>
    <property type="match status" value="1"/>
</dbReference>
<name>A0A395LZ58_9BACT</name>
<organism evidence="4 5">
    <name type="scientific">Candidatus Thermochlorobacter aerophilus</name>
    <dbReference type="NCBI Taxonomy" id="1868324"/>
    <lineage>
        <taxon>Bacteria</taxon>
        <taxon>Pseudomonadati</taxon>
        <taxon>Chlorobiota</taxon>
        <taxon>Chlorobiia</taxon>
        <taxon>Chlorobiales</taxon>
        <taxon>Candidatus Thermochlorobacteriaceae</taxon>
        <taxon>Candidatus Thermochlorobacter</taxon>
    </lineage>
</organism>
<gene>
    <name evidence="4" type="ORF">D0433_09190</name>
</gene>
<feature type="compositionally biased region" description="Low complexity" evidence="3">
    <location>
        <begin position="240"/>
        <end position="256"/>
    </location>
</feature>
<reference evidence="4 5" key="1">
    <citation type="journal article" date="2011" name="ISME J.">
        <title>Community ecology of hot spring cyanobacterial mats: predominant populations and their functional potential.</title>
        <authorList>
            <person name="Klatt C.G."/>
            <person name="Wood J.M."/>
            <person name="Rusch D.B."/>
            <person name="Bateson M.M."/>
            <person name="Hamamura N."/>
            <person name="Heidelberg J.F."/>
            <person name="Grossman A.R."/>
            <person name="Bhaya D."/>
            <person name="Cohan F.M."/>
            <person name="Kuhl M."/>
            <person name="Bryant D.A."/>
            <person name="Ward D.M."/>
        </authorList>
    </citation>
    <scope>NUCLEOTIDE SEQUENCE [LARGE SCALE GENOMIC DNA]</scope>
    <source>
        <strain evidence="4">OS</strain>
    </source>
</reference>
<dbReference type="AlphaFoldDB" id="A0A395LZ58"/>
<comment type="similarity">
    <text evidence="1">Belongs to the PspA/Vipp/IM30 family.</text>
</comment>
<feature type="coiled-coil region" evidence="2">
    <location>
        <begin position="34"/>
        <end position="198"/>
    </location>
</feature>
<dbReference type="PANTHER" id="PTHR31088">
    <property type="entry name" value="MEMBRANE-ASSOCIATED PROTEIN VIPP1, CHLOROPLASTIC"/>
    <property type="match status" value="1"/>
</dbReference>
<feature type="region of interest" description="Disordered" evidence="3">
    <location>
        <begin position="236"/>
        <end position="256"/>
    </location>
</feature>
<dbReference type="Gene3D" id="1.20.5.170">
    <property type="match status" value="1"/>
</dbReference>
<evidence type="ECO:0000313" key="4">
    <source>
        <dbReference type="EMBL" id="RFM23796.1"/>
    </source>
</evidence>
<evidence type="ECO:0000256" key="3">
    <source>
        <dbReference type="SAM" id="MobiDB-lite"/>
    </source>
</evidence>
<evidence type="ECO:0000256" key="1">
    <source>
        <dbReference type="ARBA" id="ARBA00043985"/>
    </source>
</evidence>
<accession>A0A395LZ58</accession>
<proteinExistence type="inferred from homology"/>
<evidence type="ECO:0000256" key="2">
    <source>
        <dbReference type="SAM" id="Coils"/>
    </source>
</evidence>
<dbReference type="Pfam" id="PF04012">
    <property type="entry name" value="PspA_IM30"/>
    <property type="match status" value="1"/>
</dbReference>
<dbReference type="EMBL" id="PHFL01000058">
    <property type="protein sequence ID" value="RFM23796.1"/>
    <property type="molecule type" value="Genomic_DNA"/>
</dbReference>
<keyword evidence="2" id="KW-0175">Coiled coil</keyword>
<protein>
    <submittedName>
        <fullName evidence="4">PspA/IM30 family protein</fullName>
    </submittedName>
</protein>
<dbReference type="Proteomes" id="UP000266389">
    <property type="component" value="Unassembled WGS sequence"/>
</dbReference>
<sequence length="256" mass="28128">MANLFKRIFRVAQSEAHAVIDKIEDPVKMTEQGIRELRADLAKSIQALAQVKAAAVRLRKDGEDQLRQAQEYERKAIALLQRAQAGDLDMAEAERLATEALNRKQEFETRGRQLLADYQKQQQQADALQAKVQKLQATITRYENELVTLKARAQAAEATRKINKQLAGVDSSSTIAMLERMKERVNQTEAEAEAYGQIAEATTSIDDQINKALAEPSRTAASDSLLELKRKLGMLPPADSAISTSSGSTASSTSAS</sequence>
<dbReference type="InterPro" id="IPR007157">
    <property type="entry name" value="PspA_VIPP1"/>
</dbReference>